<evidence type="ECO:0000256" key="3">
    <source>
        <dbReference type="ARBA" id="ARBA00022448"/>
    </source>
</evidence>
<dbReference type="NCBIfam" id="TIGR00787">
    <property type="entry name" value="dctP"/>
    <property type="match status" value="1"/>
</dbReference>
<dbReference type="InterPro" id="IPR004682">
    <property type="entry name" value="TRAP_DctP"/>
</dbReference>
<dbReference type="PANTHER" id="PTHR33376:SF4">
    <property type="entry name" value="SIALIC ACID-BINDING PERIPLASMIC PROTEIN SIAP"/>
    <property type="match status" value="1"/>
</dbReference>
<accession>A0A7J0C045</accession>
<dbReference type="InterPro" id="IPR038404">
    <property type="entry name" value="TRAP_DctP_sf"/>
</dbReference>
<keyword evidence="7" id="KW-1185">Reference proteome</keyword>
<evidence type="ECO:0000256" key="2">
    <source>
        <dbReference type="ARBA" id="ARBA00009023"/>
    </source>
</evidence>
<dbReference type="RefSeq" id="WP_174411181.1">
    <property type="nucleotide sequence ID" value="NZ_BLVP01000043.1"/>
</dbReference>
<dbReference type="PIRSF" id="PIRSF006470">
    <property type="entry name" value="DctB"/>
    <property type="match status" value="1"/>
</dbReference>
<gene>
    <name evidence="6" type="ORF">DSM19430T_32580</name>
</gene>
<comment type="subcellular location">
    <subcellularLocation>
        <location evidence="1">Cell envelope</location>
    </subcellularLocation>
</comment>
<evidence type="ECO:0000256" key="5">
    <source>
        <dbReference type="SAM" id="SignalP"/>
    </source>
</evidence>
<dbReference type="GO" id="GO:0055085">
    <property type="term" value="P:transmembrane transport"/>
    <property type="evidence" value="ECO:0007669"/>
    <property type="project" value="InterPro"/>
</dbReference>
<name>A0A7J0C045_9BACT</name>
<proteinExistence type="inferred from homology"/>
<dbReference type="EMBL" id="BLVP01000043">
    <property type="protein sequence ID" value="GFM38574.1"/>
    <property type="molecule type" value="Genomic_DNA"/>
</dbReference>
<organism evidence="6 7">
    <name type="scientific">Desulfovibrio psychrotolerans</name>
    <dbReference type="NCBI Taxonomy" id="415242"/>
    <lineage>
        <taxon>Bacteria</taxon>
        <taxon>Pseudomonadati</taxon>
        <taxon>Thermodesulfobacteriota</taxon>
        <taxon>Desulfovibrionia</taxon>
        <taxon>Desulfovibrionales</taxon>
        <taxon>Desulfovibrionaceae</taxon>
        <taxon>Desulfovibrio</taxon>
    </lineage>
</organism>
<dbReference type="AlphaFoldDB" id="A0A7J0C045"/>
<feature type="signal peptide" evidence="5">
    <location>
        <begin position="1"/>
        <end position="23"/>
    </location>
</feature>
<sequence>MTAFFRTLACCLALMLMALPAAAAQIGLTVVTKPGSAQHVAAEQFARLLEQRSGGAWSVKIFHSGALGTETEMLQQIQLGAVQMGIITEGPFDTMVPEVRVLSFPFLFPDHATADRVLDGQMGTAVLNELEKAGFKGLAFSENGFRHLSNSVRPVTAANDVAGLKIRVMESTFHRELWRALGANPTPMGWPIYSELQQGTLDAQENPLWVLSVYKLFEVQKHLSLTGHVYSAHIAVANLGWFNRLADADKTLIVECMREAAQYQRAWNRSQEAAYLEEMRAQGMQVVEQPDMASFRERSARLEEMDIFAAPRIRELLRGLREAIAQ</sequence>
<dbReference type="Proteomes" id="UP000503820">
    <property type="component" value="Unassembled WGS sequence"/>
</dbReference>
<dbReference type="CDD" id="cd13679">
    <property type="entry name" value="PBP2_TRAP_YiaO_like"/>
    <property type="match status" value="1"/>
</dbReference>
<keyword evidence="4 5" id="KW-0732">Signal</keyword>
<evidence type="ECO:0000256" key="1">
    <source>
        <dbReference type="ARBA" id="ARBA00004196"/>
    </source>
</evidence>
<evidence type="ECO:0000313" key="6">
    <source>
        <dbReference type="EMBL" id="GFM38574.1"/>
    </source>
</evidence>
<dbReference type="InterPro" id="IPR018389">
    <property type="entry name" value="DctP_fam"/>
</dbReference>
<dbReference type="PANTHER" id="PTHR33376">
    <property type="match status" value="1"/>
</dbReference>
<dbReference type="Gene3D" id="3.40.190.170">
    <property type="entry name" value="Bacterial extracellular solute-binding protein, family 7"/>
    <property type="match status" value="1"/>
</dbReference>
<reference evidence="6 7" key="1">
    <citation type="submission" date="2020-05" db="EMBL/GenBank/DDBJ databases">
        <title>Draft genome sequence of Desulfovibrio psychrotolerans JS1T.</title>
        <authorList>
            <person name="Ueno A."/>
            <person name="Tamazawa S."/>
            <person name="Tamamura S."/>
            <person name="Murakami T."/>
            <person name="Kiyama T."/>
            <person name="Inomata H."/>
            <person name="Amano Y."/>
            <person name="Miyakawa K."/>
            <person name="Tamaki H."/>
            <person name="Naganuma T."/>
            <person name="Kaneko K."/>
        </authorList>
    </citation>
    <scope>NUCLEOTIDE SEQUENCE [LARGE SCALE GENOMIC DNA]</scope>
    <source>
        <strain evidence="6 7">JS1</strain>
    </source>
</reference>
<keyword evidence="3" id="KW-0813">Transport</keyword>
<comment type="caution">
    <text evidence="6">The sequence shown here is derived from an EMBL/GenBank/DDBJ whole genome shotgun (WGS) entry which is preliminary data.</text>
</comment>
<dbReference type="NCBIfam" id="NF037995">
    <property type="entry name" value="TRAP_S1"/>
    <property type="match status" value="1"/>
</dbReference>
<evidence type="ECO:0000256" key="4">
    <source>
        <dbReference type="ARBA" id="ARBA00022729"/>
    </source>
</evidence>
<dbReference type="Pfam" id="PF03480">
    <property type="entry name" value="DctP"/>
    <property type="match status" value="1"/>
</dbReference>
<feature type="chain" id="PRO_5029770388" evidence="5">
    <location>
        <begin position="24"/>
        <end position="326"/>
    </location>
</feature>
<dbReference type="GO" id="GO:0030288">
    <property type="term" value="C:outer membrane-bounded periplasmic space"/>
    <property type="evidence" value="ECO:0007669"/>
    <property type="project" value="InterPro"/>
</dbReference>
<comment type="similarity">
    <text evidence="2">Belongs to the bacterial solute-binding protein 7 family.</text>
</comment>
<protein>
    <submittedName>
        <fullName evidence="6">ABC transporter substrate-binding protein</fullName>
    </submittedName>
</protein>
<evidence type="ECO:0000313" key="7">
    <source>
        <dbReference type="Proteomes" id="UP000503820"/>
    </source>
</evidence>